<dbReference type="AlphaFoldDB" id="A0A117NQP1"/>
<gene>
    <name evidence="1" type="ORF">ACN42_g2791</name>
</gene>
<comment type="caution">
    <text evidence="1">The sequence shown here is derived from an EMBL/GenBank/DDBJ whole genome shotgun (WGS) entry which is preliminary data.</text>
</comment>
<feature type="non-terminal residue" evidence="1">
    <location>
        <position position="1"/>
    </location>
</feature>
<dbReference type="Proteomes" id="UP000055045">
    <property type="component" value="Unassembled WGS sequence"/>
</dbReference>
<reference evidence="1 2" key="1">
    <citation type="submission" date="2015-10" db="EMBL/GenBank/DDBJ databases">
        <title>Genome sequencing of Penicillium freii.</title>
        <authorList>
            <person name="Nguyen H.D."/>
            <person name="Visagie C.M."/>
            <person name="Seifert K.A."/>
        </authorList>
    </citation>
    <scope>NUCLEOTIDE SEQUENCE [LARGE SCALE GENOMIC DNA]</scope>
    <source>
        <strain evidence="1 2">DAOM 242723</strain>
    </source>
</reference>
<evidence type="ECO:0000313" key="2">
    <source>
        <dbReference type="Proteomes" id="UP000055045"/>
    </source>
</evidence>
<keyword evidence="2" id="KW-1185">Reference proteome</keyword>
<accession>A0A117NQP1</accession>
<evidence type="ECO:0000313" key="1">
    <source>
        <dbReference type="EMBL" id="KUM64340.1"/>
    </source>
</evidence>
<sequence>IRYGVVANIAVSHTAAGGSIPPIGVSFSFFISSYKNNCLFGLAMSFWMFFCMTF</sequence>
<name>A0A117NQP1_PENFR</name>
<dbReference type="EMBL" id="LLXE01000051">
    <property type="protein sequence ID" value="KUM64340.1"/>
    <property type="molecule type" value="Genomic_DNA"/>
</dbReference>
<proteinExistence type="predicted"/>
<organism evidence="1 2">
    <name type="scientific">Penicillium freii</name>
    <dbReference type="NCBI Taxonomy" id="48697"/>
    <lineage>
        <taxon>Eukaryota</taxon>
        <taxon>Fungi</taxon>
        <taxon>Dikarya</taxon>
        <taxon>Ascomycota</taxon>
        <taxon>Pezizomycotina</taxon>
        <taxon>Eurotiomycetes</taxon>
        <taxon>Eurotiomycetidae</taxon>
        <taxon>Eurotiales</taxon>
        <taxon>Aspergillaceae</taxon>
        <taxon>Penicillium</taxon>
    </lineage>
</organism>
<protein>
    <submittedName>
        <fullName evidence="1">Uncharacterized protein</fullName>
    </submittedName>
</protein>